<organism evidence="1">
    <name type="scientific">marine sediment metagenome</name>
    <dbReference type="NCBI Taxonomy" id="412755"/>
    <lineage>
        <taxon>unclassified sequences</taxon>
        <taxon>metagenomes</taxon>
        <taxon>ecological metagenomes</taxon>
    </lineage>
</organism>
<sequence length="57" mass="6788">MNNEEKINDLQMQLNSLKTELERVSNVVNIEHSKLSQLTQQFKAHRDKKDIHEVKKE</sequence>
<protein>
    <submittedName>
        <fullName evidence="1">Uncharacterized protein</fullName>
    </submittedName>
</protein>
<dbReference type="AlphaFoldDB" id="X0U9U9"/>
<gene>
    <name evidence="1" type="ORF">S01H1_02240</name>
</gene>
<name>X0U9U9_9ZZZZ</name>
<accession>X0U9U9</accession>
<proteinExistence type="predicted"/>
<evidence type="ECO:0000313" key="1">
    <source>
        <dbReference type="EMBL" id="GAF85270.1"/>
    </source>
</evidence>
<reference evidence="1" key="1">
    <citation type="journal article" date="2014" name="Front. Microbiol.">
        <title>High frequency of phylogenetically diverse reductive dehalogenase-homologous genes in deep subseafloor sedimentary metagenomes.</title>
        <authorList>
            <person name="Kawai M."/>
            <person name="Futagami T."/>
            <person name="Toyoda A."/>
            <person name="Takaki Y."/>
            <person name="Nishi S."/>
            <person name="Hori S."/>
            <person name="Arai W."/>
            <person name="Tsubouchi T."/>
            <person name="Morono Y."/>
            <person name="Uchiyama I."/>
            <person name="Ito T."/>
            <person name="Fujiyama A."/>
            <person name="Inagaki F."/>
            <person name="Takami H."/>
        </authorList>
    </citation>
    <scope>NUCLEOTIDE SEQUENCE</scope>
    <source>
        <strain evidence="1">Expedition CK06-06</strain>
    </source>
</reference>
<comment type="caution">
    <text evidence="1">The sequence shown here is derived from an EMBL/GenBank/DDBJ whole genome shotgun (WGS) entry which is preliminary data.</text>
</comment>
<dbReference type="EMBL" id="BARS01001055">
    <property type="protein sequence ID" value="GAF85270.1"/>
    <property type="molecule type" value="Genomic_DNA"/>
</dbReference>